<sequence length="576" mass="66332">MSIIRFNDPSPPTLHIYKEKEKEKKLTDLDQDWEVAIQLSDNFEMQLGRMKREFFFLCFFLMCMVNNMAYGNVIKGVKSIGNLKVCEVDVTSDTVEECILENEFGKLLLFVCNVNEKGGFKNVIIPSNCATKTFVNQLNPNEKSPESDTYDIFQNFYGINNLTLSTSFAFYGTPYSNKDIDFTCLCYGENKSDVKHIMKISFKKMTKKIKGCDFGDNIPSRRDLTHNIALNESSNCFIHAYPGDVVGINCFKKDIGNNYNDNLELTPNNCFHNVYYGYDLILSSKNLIPNSRVIPDSSEDVKLTTMHSFMSYLILPIDVDENIKISCSCRRDKYVGTMHVYTKLVNNILYDTDKGTETTNEWDDNIPMDEEWDFEKQEKEKRDMIDIIREKIKSIEDHYSDNKNSVNYKGEISRKNEKYSEDRVGERRKGNRNNGGYIDDSHNRGYIIDDMNDEQESRDYYAYKEGNQGSSSYSSGARFSDNYYDMYNVGDDLDSNSTRRRKRTFWQNLFGLSSSPLASPPNFVFIRTEGMDWCTALFHGSAAGCPFNEEATGLSLFSLKTYATHWGTFACTRENS</sequence>
<dbReference type="EMBL" id="FLRE01000021">
    <property type="protein sequence ID" value="SBT31623.1"/>
    <property type="molecule type" value="Genomic_DNA"/>
</dbReference>
<keyword evidence="4" id="KW-0732">Signal</keyword>
<evidence type="ECO:0000256" key="1">
    <source>
        <dbReference type="ARBA" id="ARBA00004236"/>
    </source>
</evidence>
<dbReference type="GO" id="GO:0009986">
    <property type="term" value="C:cell surface"/>
    <property type="evidence" value="ECO:0007669"/>
    <property type="project" value="UniProtKB-SubCell"/>
</dbReference>
<dbReference type="PROSITE" id="PS51701">
    <property type="entry name" value="6_CYS"/>
    <property type="match status" value="2"/>
</dbReference>
<feature type="domain" description="6-Cys" evidence="11">
    <location>
        <begin position="208"/>
        <end position="353"/>
    </location>
</feature>
<evidence type="ECO:0000256" key="2">
    <source>
        <dbReference type="ARBA" id="ARBA00004241"/>
    </source>
</evidence>
<accession>A0A1A8YJA8</accession>
<evidence type="ECO:0000313" key="12">
    <source>
        <dbReference type="EMBL" id="SBT31623.1"/>
    </source>
</evidence>
<dbReference type="PANTHER" id="PTHR38796:SF1">
    <property type="entry name" value="ANCHORED PROTEIN, PUTATIVE (AFU_ORTHOLOGUE AFUA_4G09600)-RELATED"/>
    <property type="match status" value="1"/>
</dbReference>
<evidence type="ECO:0000259" key="11">
    <source>
        <dbReference type="PROSITE" id="PS51701"/>
    </source>
</evidence>
<dbReference type="GO" id="GO:0005886">
    <property type="term" value="C:plasma membrane"/>
    <property type="evidence" value="ECO:0007669"/>
    <property type="project" value="UniProtKB-SubCell"/>
</dbReference>
<keyword evidence="3" id="KW-1003">Cell membrane</keyword>
<gene>
    <name evidence="12" type="ORF">POVWA2_005120</name>
</gene>
<feature type="region of interest" description="Disordered" evidence="9">
    <location>
        <begin position="403"/>
        <end position="446"/>
    </location>
</feature>
<evidence type="ECO:0000256" key="4">
    <source>
        <dbReference type="ARBA" id="ARBA00022729"/>
    </source>
</evidence>
<reference evidence="13" key="1">
    <citation type="submission" date="2016-05" db="EMBL/GenBank/DDBJ databases">
        <authorList>
            <person name="Naeem Raeece"/>
        </authorList>
    </citation>
    <scope>NUCLEOTIDE SEQUENCE [LARGE SCALE GENOMIC DNA]</scope>
</reference>
<evidence type="ECO:0000256" key="5">
    <source>
        <dbReference type="ARBA" id="ARBA00022737"/>
    </source>
</evidence>
<dbReference type="SMART" id="SM00970">
    <property type="entry name" value="s48_45"/>
    <property type="match status" value="1"/>
</dbReference>
<proteinExistence type="predicted"/>
<evidence type="ECO:0000256" key="6">
    <source>
        <dbReference type="ARBA" id="ARBA00023136"/>
    </source>
</evidence>
<name>A0A1A8YJA8_PLAOA</name>
<dbReference type="Pfam" id="PF07422">
    <property type="entry name" value="s48_45"/>
    <property type="match status" value="1"/>
</dbReference>
<keyword evidence="7" id="KW-1015">Disulfide bond</keyword>
<feature type="domain" description="6-Cys" evidence="11">
    <location>
        <begin position="54"/>
        <end position="205"/>
    </location>
</feature>
<keyword evidence="10" id="KW-1133">Transmembrane helix</keyword>
<evidence type="ECO:0000313" key="13">
    <source>
        <dbReference type="Proteomes" id="UP000078550"/>
    </source>
</evidence>
<keyword evidence="5" id="KW-0677">Repeat</keyword>
<dbReference type="PANTHER" id="PTHR38796">
    <property type="match status" value="1"/>
</dbReference>
<organism evidence="12 13">
    <name type="scientific">Plasmodium ovale wallikeri</name>
    <dbReference type="NCBI Taxonomy" id="864142"/>
    <lineage>
        <taxon>Eukaryota</taxon>
        <taxon>Sar</taxon>
        <taxon>Alveolata</taxon>
        <taxon>Apicomplexa</taxon>
        <taxon>Aconoidasida</taxon>
        <taxon>Haemosporida</taxon>
        <taxon>Plasmodiidae</taxon>
        <taxon>Plasmodium</taxon>
        <taxon>Plasmodium (Plasmodium)</taxon>
    </lineage>
</organism>
<keyword evidence="10" id="KW-0812">Transmembrane</keyword>
<evidence type="ECO:0000256" key="10">
    <source>
        <dbReference type="SAM" id="Phobius"/>
    </source>
</evidence>
<evidence type="ECO:0000256" key="9">
    <source>
        <dbReference type="SAM" id="MobiDB-lite"/>
    </source>
</evidence>
<evidence type="ECO:0000256" key="7">
    <source>
        <dbReference type="ARBA" id="ARBA00023157"/>
    </source>
</evidence>
<evidence type="ECO:0000256" key="8">
    <source>
        <dbReference type="ARBA" id="ARBA00023180"/>
    </source>
</evidence>
<dbReference type="Gene3D" id="2.60.40.2860">
    <property type="match status" value="2"/>
</dbReference>
<evidence type="ECO:0000256" key="3">
    <source>
        <dbReference type="ARBA" id="ARBA00022475"/>
    </source>
</evidence>
<feature type="compositionally biased region" description="Basic and acidic residues" evidence="9">
    <location>
        <begin position="411"/>
        <end position="428"/>
    </location>
</feature>
<dbReference type="InterPro" id="IPR038160">
    <property type="entry name" value="6_CYS_dom_sf"/>
</dbReference>
<keyword evidence="8" id="KW-0325">Glycoprotein</keyword>
<keyword evidence="6 10" id="KW-0472">Membrane</keyword>
<feature type="transmembrane region" description="Helical" evidence="10">
    <location>
        <begin position="54"/>
        <end position="73"/>
    </location>
</feature>
<dbReference type="Proteomes" id="UP000078550">
    <property type="component" value="Unassembled WGS sequence"/>
</dbReference>
<dbReference type="AlphaFoldDB" id="A0A1A8YJA8"/>
<dbReference type="InterPro" id="IPR010884">
    <property type="entry name" value="6_CYS_dom"/>
</dbReference>
<dbReference type="InterPro" id="IPR051444">
    <property type="entry name" value="Parasite_Repro/Invasion_Surf"/>
</dbReference>
<protein>
    <submittedName>
        <fullName evidence="12">6-cysteine protein (P36p)</fullName>
    </submittedName>
</protein>
<comment type="subcellular location">
    <subcellularLocation>
        <location evidence="1">Cell membrane</location>
    </subcellularLocation>
    <subcellularLocation>
        <location evidence="2">Cell surface</location>
    </subcellularLocation>
</comment>